<organism evidence="1 2">
    <name type="scientific">Tilletia walkeri</name>
    <dbReference type="NCBI Taxonomy" id="117179"/>
    <lineage>
        <taxon>Eukaryota</taxon>
        <taxon>Fungi</taxon>
        <taxon>Dikarya</taxon>
        <taxon>Basidiomycota</taxon>
        <taxon>Ustilaginomycotina</taxon>
        <taxon>Exobasidiomycetes</taxon>
        <taxon>Tilletiales</taxon>
        <taxon>Tilletiaceae</taxon>
        <taxon>Tilletia</taxon>
    </lineage>
</organism>
<dbReference type="EMBL" id="LWDG02000641">
    <property type="protein sequence ID" value="KAE8263515.1"/>
    <property type="molecule type" value="Genomic_DNA"/>
</dbReference>
<reference evidence="1" key="1">
    <citation type="submission" date="2016-04" db="EMBL/GenBank/DDBJ databases">
        <authorList>
            <person name="Nguyen H.D."/>
            <person name="Samba Siva P."/>
            <person name="Cullis J."/>
            <person name="Levesque C.A."/>
            <person name="Hambleton S."/>
        </authorList>
    </citation>
    <scope>NUCLEOTIDE SEQUENCE</scope>
    <source>
        <strain evidence="1">DAOMC 236422</strain>
    </source>
</reference>
<evidence type="ECO:0000313" key="2">
    <source>
        <dbReference type="Proteomes" id="UP000078113"/>
    </source>
</evidence>
<accession>A0A8X7T178</accession>
<gene>
    <name evidence="1" type="ORF">A4X09_0g7210</name>
</gene>
<feature type="non-terminal residue" evidence="1">
    <location>
        <position position="1"/>
    </location>
</feature>
<proteinExistence type="predicted"/>
<dbReference type="AlphaFoldDB" id="A0A8X7T178"/>
<dbReference type="Proteomes" id="UP000078113">
    <property type="component" value="Unassembled WGS sequence"/>
</dbReference>
<protein>
    <submittedName>
        <fullName evidence="1">Uncharacterized protein</fullName>
    </submittedName>
</protein>
<comment type="caution">
    <text evidence="1">The sequence shown here is derived from an EMBL/GenBank/DDBJ whole genome shotgun (WGS) entry which is preliminary data.</text>
</comment>
<evidence type="ECO:0000313" key="1">
    <source>
        <dbReference type="EMBL" id="KAE8263515.1"/>
    </source>
</evidence>
<sequence length="372" mass="42341">LVDIDFSEFERQDFDSLLYNAPEIEELFLVGSMLYPTRLRTYLPKLRHLRIRMQFDPDRTEHASSVREEVVAFALLHRSQLRTLSLDVVRQHRHRAGLGIGGPLHQASEWANDELDAAEFPLLRGLGPGIAMRGRTALRMGSIALKYGDEVKDKDWVSRFAELGRSTDLGQLTVLKLECYEPTRIEPALEELVRLHRSGAISNLRELQLDQGLRTTQMERTMDHSAIWKLLKVLAPVSTLQVLWIPLRRYQVEKFVSDRNLTLEEEATSTSISIPPRLELVVQGTRFYRVLRLSSAATAIGEGGQPPRRTIRLDPVNRRHVPIHHGSDVWPELQLVDFCSGVFENTSTSSSLDASIMEHINVDVPIIRSFAK</sequence>
<name>A0A8X7T178_9BASI</name>
<reference evidence="1" key="2">
    <citation type="journal article" date="2019" name="IMA Fungus">
        <title>Genome sequencing and comparison of five Tilletia species to identify candidate genes for the detection of regulated species infecting wheat.</title>
        <authorList>
            <person name="Nguyen H.D.T."/>
            <person name="Sultana T."/>
            <person name="Kesanakurti P."/>
            <person name="Hambleton S."/>
        </authorList>
    </citation>
    <scope>NUCLEOTIDE SEQUENCE</scope>
    <source>
        <strain evidence="1">DAOMC 236422</strain>
    </source>
</reference>
<keyword evidence="2" id="KW-1185">Reference proteome</keyword>